<proteinExistence type="predicted"/>
<dbReference type="InterPro" id="IPR032675">
    <property type="entry name" value="LRR_dom_sf"/>
</dbReference>
<protein>
    <submittedName>
        <fullName evidence="1">Uncharacterized protein</fullName>
    </submittedName>
</protein>
<dbReference type="Gene3D" id="3.80.10.10">
    <property type="entry name" value="Ribonuclease Inhibitor"/>
    <property type="match status" value="1"/>
</dbReference>
<dbReference type="Proteomes" id="UP000015105">
    <property type="component" value="Chromosome 3D"/>
</dbReference>
<organism evidence="1 2">
    <name type="scientific">Aegilops tauschii subsp. strangulata</name>
    <name type="common">Goatgrass</name>
    <dbReference type="NCBI Taxonomy" id="200361"/>
    <lineage>
        <taxon>Eukaryota</taxon>
        <taxon>Viridiplantae</taxon>
        <taxon>Streptophyta</taxon>
        <taxon>Embryophyta</taxon>
        <taxon>Tracheophyta</taxon>
        <taxon>Spermatophyta</taxon>
        <taxon>Magnoliopsida</taxon>
        <taxon>Liliopsida</taxon>
        <taxon>Poales</taxon>
        <taxon>Poaceae</taxon>
        <taxon>BOP clade</taxon>
        <taxon>Pooideae</taxon>
        <taxon>Triticodae</taxon>
        <taxon>Triticeae</taxon>
        <taxon>Triticinae</taxon>
        <taxon>Aegilops</taxon>
    </lineage>
</organism>
<reference evidence="1" key="4">
    <citation type="submission" date="2019-03" db="UniProtKB">
        <authorList>
            <consortium name="EnsemblPlants"/>
        </authorList>
    </citation>
    <scope>IDENTIFICATION</scope>
</reference>
<dbReference type="AlphaFoldDB" id="A0A453GHG2"/>
<evidence type="ECO:0000313" key="2">
    <source>
        <dbReference type="Proteomes" id="UP000015105"/>
    </source>
</evidence>
<reference evidence="2" key="2">
    <citation type="journal article" date="2017" name="Nat. Plants">
        <title>The Aegilops tauschii genome reveals multiple impacts of transposons.</title>
        <authorList>
            <person name="Zhao G."/>
            <person name="Zou C."/>
            <person name="Li K."/>
            <person name="Wang K."/>
            <person name="Li T."/>
            <person name="Gao L."/>
            <person name="Zhang X."/>
            <person name="Wang H."/>
            <person name="Yang Z."/>
            <person name="Liu X."/>
            <person name="Jiang W."/>
            <person name="Mao L."/>
            <person name="Kong X."/>
            <person name="Jiao Y."/>
            <person name="Jia J."/>
        </authorList>
    </citation>
    <scope>NUCLEOTIDE SEQUENCE [LARGE SCALE GENOMIC DNA]</scope>
    <source>
        <strain evidence="2">cv. AL8/78</strain>
    </source>
</reference>
<accession>A0A453GHG2</accession>
<reference evidence="1" key="5">
    <citation type="journal article" date="2021" name="G3 (Bethesda)">
        <title>Aegilops tauschii genome assembly Aet v5.0 features greater sequence contiguity and improved annotation.</title>
        <authorList>
            <person name="Wang L."/>
            <person name="Zhu T."/>
            <person name="Rodriguez J.C."/>
            <person name="Deal K.R."/>
            <person name="Dubcovsky J."/>
            <person name="McGuire P.E."/>
            <person name="Lux T."/>
            <person name="Spannagl M."/>
            <person name="Mayer K.F.X."/>
            <person name="Baldrich P."/>
            <person name="Meyers B.C."/>
            <person name="Huo N."/>
            <person name="Gu Y.Q."/>
            <person name="Zhou H."/>
            <person name="Devos K.M."/>
            <person name="Bennetzen J.L."/>
            <person name="Unver T."/>
            <person name="Budak H."/>
            <person name="Gulick P.J."/>
            <person name="Galiba G."/>
            <person name="Kalapos B."/>
            <person name="Nelson D.R."/>
            <person name="Li P."/>
            <person name="You F.M."/>
            <person name="Luo M.C."/>
            <person name="Dvorak J."/>
        </authorList>
    </citation>
    <scope>NUCLEOTIDE SEQUENCE [LARGE SCALE GENOMIC DNA]</scope>
    <source>
        <strain evidence="1">cv. AL8/78</strain>
    </source>
</reference>
<reference evidence="1" key="3">
    <citation type="journal article" date="2017" name="Nature">
        <title>Genome sequence of the progenitor of the wheat D genome Aegilops tauschii.</title>
        <authorList>
            <person name="Luo M.C."/>
            <person name="Gu Y.Q."/>
            <person name="Puiu D."/>
            <person name="Wang H."/>
            <person name="Twardziok S.O."/>
            <person name="Deal K.R."/>
            <person name="Huo N."/>
            <person name="Zhu T."/>
            <person name="Wang L."/>
            <person name="Wang Y."/>
            <person name="McGuire P.E."/>
            <person name="Liu S."/>
            <person name="Long H."/>
            <person name="Ramasamy R.K."/>
            <person name="Rodriguez J.C."/>
            <person name="Van S.L."/>
            <person name="Yuan L."/>
            <person name="Wang Z."/>
            <person name="Xia Z."/>
            <person name="Xiao L."/>
            <person name="Anderson O.D."/>
            <person name="Ouyang S."/>
            <person name="Liang Y."/>
            <person name="Zimin A.V."/>
            <person name="Pertea G."/>
            <person name="Qi P."/>
            <person name="Bennetzen J.L."/>
            <person name="Dai X."/>
            <person name="Dawson M.W."/>
            <person name="Muller H.G."/>
            <person name="Kugler K."/>
            <person name="Rivarola-Duarte L."/>
            <person name="Spannagl M."/>
            <person name="Mayer K.F.X."/>
            <person name="Lu F.H."/>
            <person name="Bevan M.W."/>
            <person name="Leroy P."/>
            <person name="Li P."/>
            <person name="You F.M."/>
            <person name="Sun Q."/>
            <person name="Liu Z."/>
            <person name="Lyons E."/>
            <person name="Wicker T."/>
            <person name="Salzberg S.L."/>
            <person name="Devos K.M."/>
            <person name="Dvorak J."/>
        </authorList>
    </citation>
    <scope>NUCLEOTIDE SEQUENCE [LARGE SCALE GENOMIC DNA]</scope>
    <source>
        <strain evidence="1">cv. AL8/78</strain>
    </source>
</reference>
<sequence length="82" mass="8667">MTSSKTCGPGFVLTTIQQTLQPLPGELGACMKLQFLKINNNSFSGSLPGAVGSLAGLLPVCRGMTTWCNRKVRLGINICLLV</sequence>
<name>A0A453GHG2_AEGTS</name>
<dbReference type="Gramene" id="AET3Gv21019700.3">
    <property type="protein sequence ID" value="AET3Gv21019700.3"/>
    <property type="gene ID" value="AET3Gv21019700"/>
</dbReference>
<reference evidence="2" key="1">
    <citation type="journal article" date="2014" name="Science">
        <title>Ancient hybridizations among the ancestral genomes of bread wheat.</title>
        <authorList>
            <consortium name="International Wheat Genome Sequencing Consortium,"/>
            <person name="Marcussen T."/>
            <person name="Sandve S.R."/>
            <person name="Heier L."/>
            <person name="Spannagl M."/>
            <person name="Pfeifer M."/>
            <person name="Jakobsen K.S."/>
            <person name="Wulff B.B."/>
            <person name="Steuernagel B."/>
            <person name="Mayer K.F."/>
            <person name="Olsen O.A."/>
        </authorList>
    </citation>
    <scope>NUCLEOTIDE SEQUENCE [LARGE SCALE GENOMIC DNA]</scope>
    <source>
        <strain evidence="2">cv. AL8/78</strain>
    </source>
</reference>
<keyword evidence="2" id="KW-1185">Reference proteome</keyword>
<dbReference type="EnsemblPlants" id="AET3Gv21019700.3">
    <property type="protein sequence ID" value="AET3Gv21019700.3"/>
    <property type="gene ID" value="AET3Gv21019700"/>
</dbReference>
<evidence type="ECO:0000313" key="1">
    <source>
        <dbReference type="EnsemblPlants" id="AET3Gv21019700.3"/>
    </source>
</evidence>